<dbReference type="EMBL" id="BGZK01000812">
    <property type="protein sequence ID" value="GBP61363.1"/>
    <property type="molecule type" value="Genomic_DNA"/>
</dbReference>
<reference evidence="1 2" key="1">
    <citation type="journal article" date="2019" name="Commun. Biol.">
        <title>The bagworm genome reveals a unique fibroin gene that provides high tensile strength.</title>
        <authorList>
            <person name="Kono N."/>
            <person name="Nakamura H."/>
            <person name="Ohtoshi R."/>
            <person name="Tomita M."/>
            <person name="Numata K."/>
            <person name="Arakawa K."/>
        </authorList>
    </citation>
    <scope>NUCLEOTIDE SEQUENCE [LARGE SCALE GENOMIC DNA]</scope>
</reference>
<dbReference type="AlphaFoldDB" id="A0A4C1XDU6"/>
<sequence>MPQQWSYQNLIHTLIDCSGSVYVQAFVDDVVLMFSLQSASALEAETNRAPAHVKDWGDRNRGVSMWNSEKQLLRRSEPDVVPGRKWAGTIGQIQQSHKYRLKVTTFVIAFRPKQQTSDGLVNGGSVRCSLVETRFRVCDKIQKKLKNREFSSSTHKTVVLP</sequence>
<proteinExistence type="predicted"/>
<comment type="caution">
    <text evidence="1">The sequence shown here is derived from an EMBL/GenBank/DDBJ whole genome shotgun (WGS) entry which is preliminary data.</text>
</comment>
<keyword evidence="2" id="KW-1185">Reference proteome</keyword>
<evidence type="ECO:0008006" key="3">
    <source>
        <dbReference type="Google" id="ProtNLM"/>
    </source>
</evidence>
<evidence type="ECO:0000313" key="1">
    <source>
        <dbReference type="EMBL" id="GBP61363.1"/>
    </source>
</evidence>
<accession>A0A4C1XDU6</accession>
<evidence type="ECO:0000313" key="2">
    <source>
        <dbReference type="Proteomes" id="UP000299102"/>
    </source>
</evidence>
<dbReference type="Proteomes" id="UP000299102">
    <property type="component" value="Unassembled WGS sequence"/>
</dbReference>
<dbReference type="OrthoDB" id="7382669at2759"/>
<gene>
    <name evidence="1" type="ORF">EVAR_50845_1</name>
</gene>
<organism evidence="1 2">
    <name type="scientific">Eumeta variegata</name>
    <name type="common">Bagworm moth</name>
    <name type="synonym">Eumeta japonica</name>
    <dbReference type="NCBI Taxonomy" id="151549"/>
    <lineage>
        <taxon>Eukaryota</taxon>
        <taxon>Metazoa</taxon>
        <taxon>Ecdysozoa</taxon>
        <taxon>Arthropoda</taxon>
        <taxon>Hexapoda</taxon>
        <taxon>Insecta</taxon>
        <taxon>Pterygota</taxon>
        <taxon>Neoptera</taxon>
        <taxon>Endopterygota</taxon>
        <taxon>Lepidoptera</taxon>
        <taxon>Glossata</taxon>
        <taxon>Ditrysia</taxon>
        <taxon>Tineoidea</taxon>
        <taxon>Psychidae</taxon>
        <taxon>Oiketicinae</taxon>
        <taxon>Eumeta</taxon>
    </lineage>
</organism>
<name>A0A4C1XDU6_EUMVA</name>
<protein>
    <recommendedName>
        <fullName evidence="3">Reverse transcriptase domain-containing protein</fullName>
    </recommendedName>
</protein>